<dbReference type="GO" id="GO:0009231">
    <property type="term" value="P:riboflavin biosynthetic process"/>
    <property type="evidence" value="ECO:0007669"/>
    <property type="project" value="UniProtKB-UniRule"/>
</dbReference>
<dbReference type="NCBIfam" id="TIGR00114">
    <property type="entry name" value="lumazine-synth"/>
    <property type="match status" value="1"/>
</dbReference>
<dbReference type="EMBL" id="CP002444">
    <property type="protein sequence ID" value="ADU96877.1"/>
    <property type="molecule type" value="Genomic_DNA"/>
</dbReference>
<comment type="catalytic activity">
    <reaction evidence="6 9">
        <text>(2S)-2-hydroxy-3-oxobutyl phosphate + 5-amino-6-(D-ribitylamino)uracil = 6,7-dimethyl-8-(1-D-ribityl)lumazine + phosphate + 2 H2O + H(+)</text>
        <dbReference type="Rhea" id="RHEA:26152"/>
        <dbReference type="ChEBI" id="CHEBI:15377"/>
        <dbReference type="ChEBI" id="CHEBI:15378"/>
        <dbReference type="ChEBI" id="CHEBI:15934"/>
        <dbReference type="ChEBI" id="CHEBI:43474"/>
        <dbReference type="ChEBI" id="CHEBI:58201"/>
        <dbReference type="ChEBI" id="CHEBI:58830"/>
        <dbReference type="EC" id="2.5.1.78"/>
    </reaction>
</comment>
<feature type="active site" description="Proton donor" evidence="9">
    <location>
        <position position="88"/>
    </location>
</feature>
<dbReference type="HAMAP" id="MF_00178">
    <property type="entry name" value="Lumazine_synth"/>
    <property type="match status" value="1"/>
</dbReference>
<organism evidence="10 11">
    <name type="scientific">Thermovibrio ammonificans (strain DSM 15698 / JCM 12110 / HB-1)</name>
    <dbReference type="NCBI Taxonomy" id="648996"/>
    <lineage>
        <taxon>Bacteria</taxon>
        <taxon>Pseudomonadati</taxon>
        <taxon>Aquificota</taxon>
        <taxon>Aquificia</taxon>
        <taxon>Desulfurobacteriales</taxon>
        <taxon>Desulfurobacteriaceae</taxon>
        <taxon>Thermovibrio</taxon>
    </lineage>
</organism>
<dbReference type="FunFam" id="3.40.50.960:FF:000001">
    <property type="entry name" value="6,7-dimethyl-8-ribityllumazine synthase"/>
    <property type="match status" value="1"/>
</dbReference>
<keyword evidence="4 9" id="KW-0686">Riboflavin biosynthesis</keyword>
<gene>
    <name evidence="9" type="primary">ribH</name>
    <name evidence="10" type="ordered locus">Theam_0910</name>
</gene>
<evidence type="ECO:0000256" key="1">
    <source>
        <dbReference type="ARBA" id="ARBA00004917"/>
    </source>
</evidence>
<evidence type="ECO:0000313" key="10">
    <source>
        <dbReference type="EMBL" id="ADU96877.1"/>
    </source>
</evidence>
<dbReference type="Proteomes" id="UP000006362">
    <property type="component" value="Chromosome"/>
</dbReference>
<comment type="similarity">
    <text evidence="2 9">Belongs to the DMRL synthase family.</text>
</comment>
<evidence type="ECO:0000313" key="11">
    <source>
        <dbReference type="Proteomes" id="UP000006362"/>
    </source>
</evidence>
<dbReference type="InterPro" id="IPR034964">
    <property type="entry name" value="LS"/>
</dbReference>
<dbReference type="PANTHER" id="PTHR21058:SF0">
    <property type="entry name" value="6,7-DIMETHYL-8-RIBITYLLUMAZINE SYNTHASE"/>
    <property type="match status" value="1"/>
</dbReference>
<dbReference type="InterPro" id="IPR036467">
    <property type="entry name" value="LS/RS_sf"/>
</dbReference>
<keyword evidence="5 9" id="KW-0808">Transferase</keyword>
<evidence type="ECO:0000256" key="7">
    <source>
        <dbReference type="ARBA" id="ARBA00058151"/>
    </source>
</evidence>
<protein>
    <recommendedName>
        <fullName evidence="8 9">6,7-dimethyl-8-ribityllumazine synthase</fullName>
        <shortName evidence="9">DMRL synthase</shortName>
        <shortName evidence="9">LS</shortName>
        <shortName evidence="9">Lumazine synthase</shortName>
        <ecNumber evidence="3 9">2.5.1.78</ecNumber>
    </recommendedName>
</protein>
<feature type="binding site" evidence="9">
    <location>
        <position position="22"/>
    </location>
    <ligand>
        <name>5-amino-6-(D-ribitylamino)uracil</name>
        <dbReference type="ChEBI" id="CHEBI:15934"/>
    </ligand>
</feature>
<dbReference type="EC" id="2.5.1.78" evidence="3 9"/>
<comment type="function">
    <text evidence="7 9">Catalyzes the formation of 6,7-dimethyl-8-ribityllumazine by condensation of 5-amino-6-(D-ribitylamino)uracil with 3,4-dihydroxy-2-butanone 4-phosphate. This is the penultimate step in the biosynthesis of riboflavin.</text>
</comment>
<reference evidence="10" key="1">
    <citation type="submission" date="2011-01" db="EMBL/GenBank/DDBJ databases">
        <title>Complete sequence of chromosome of Thermovibrio ammonificans HB-1.</title>
        <authorList>
            <consortium name="US DOE Joint Genome Institute"/>
            <person name="Lucas S."/>
            <person name="Copeland A."/>
            <person name="Lapidus A."/>
            <person name="Cheng J.-F."/>
            <person name="Goodwin L."/>
            <person name="Pitluck S."/>
            <person name="Davenport K."/>
            <person name="Detter J.C."/>
            <person name="Han C."/>
            <person name="Tapia R."/>
            <person name="Land M."/>
            <person name="Hauser L."/>
            <person name="Kyrpides N."/>
            <person name="Ivanova N."/>
            <person name="Ovchinnikova G."/>
            <person name="Vetriani C."/>
            <person name="Woyke T."/>
        </authorList>
    </citation>
    <scope>NUCLEOTIDE SEQUENCE [LARGE SCALE GENOMIC DNA]</scope>
    <source>
        <strain evidence="10">HB-1</strain>
    </source>
</reference>
<dbReference type="GO" id="GO:0000906">
    <property type="term" value="F:6,7-dimethyl-8-ribityllumazine synthase activity"/>
    <property type="evidence" value="ECO:0007669"/>
    <property type="project" value="UniProtKB-UniRule"/>
</dbReference>
<evidence type="ECO:0000256" key="2">
    <source>
        <dbReference type="ARBA" id="ARBA00007424"/>
    </source>
</evidence>
<dbReference type="PANTHER" id="PTHR21058">
    <property type="entry name" value="6,7-DIMETHYL-8-RIBITYLLUMAZINE SYNTHASE DMRL SYNTHASE LUMAZINE SYNTHASE"/>
    <property type="match status" value="1"/>
</dbReference>
<keyword evidence="11" id="KW-1185">Reference proteome</keyword>
<feature type="binding site" evidence="9">
    <location>
        <begin position="56"/>
        <end position="58"/>
    </location>
    <ligand>
        <name>5-amino-6-(D-ribitylamino)uracil</name>
        <dbReference type="ChEBI" id="CHEBI:15934"/>
    </ligand>
</feature>
<dbReference type="RefSeq" id="WP_013537663.1">
    <property type="nucleotide sequence ID" value="NC_014926.1"/>
</dbReference>
<comment type="subunit">
    <text evidence="9">Forms an icosahedral capsid composed of 60 subunits, arranged as a dodecamer of pentamers.</text>
</comment>
<proteinExistence type="inferred from homology"/>
<dbReference type="GO" id="GO:0005829">
    <property type="term" value="C:cytosol"/>
    <property type="evidence" value="ECO:0007669"/>
    <property type="project" value="TreeGrafter"/>
</dbReference>
<name>E8T1Y2_THEA1</name>
<feature type="binding site" evidence="9">
    <location>
        <position position="113"/>
    </location>
    <ligand>
        <name>5-amino-6-(D-ribitylamino)uracil</name>
        <dbReference type="ChEBI" id="CHEBI:15934"/>
    </ligand>
</feature>
<dbReference type="eggNOG" id="COG0054">
    <property type="taxonomic scope" value="Bacteria"/>
</dbReference>
<feature type="binding site" evidence="9">
    <location>
        <begin position="85"/>
        <end position="86"/>
    </location>
    <ligand>
        <name>(2S)-2-hydroxy-3-oxobutyl phosphate</name>
        <dbReference type="ChEBI" id="CHEBI:58830"/>
    </ligand>
</feature>
<evidence type="ECO:0000256" key="3">
    <source>
        <dbReference type="ARBA" id="ARBA00012664"/>
    </source>
</evidence>
<dbReference type="KEGG" id="tam:Theam_0910"/>
<feature type="binding site" evidence="9">
    <location>
        <begin position="80"/>
        <end position="82"/>
    </location>
    <ligand>
        <name>5-amino-6-(D-ribitylamino)uracil</name>
        <dbReference type="ChEBI" id="CHEBI:15934"/>
    </ligand>
</feature>
<dbReference type="Pfam" id="PF00885">
    <property type="entry name" value="DMRL_synthase"/>
    <property type="match status" value="1"/>
</dbReference>
<evidence type="ECO:0000256" key="6">
    <source>
        <dbReference type="ARBA" id="ARBA00048785"/>
    </source>
</evidence>
<dbReference type="GO" id="GO:0009349">
    <property type="term" value="C:riboflavin synthase complex"/>
    <property type="evidence" value="ECO:0007669"/>
    <property type="project" value="UniProtKB-UniRule"/>
</dbReference>
<feature type="binding site" evidence="9">
    <location>
        <position position="127"/>
    </location>
    <ligand>
        <name>(2S)-2-hydroxy-3-oxobutyl phosphate</name>
        <dbReference type="ChEBI" id="CHEBI:58830"/>
    </ligand>
</feature>
<dbReference type="OrthoDB" id="9809709at2"/>
<dbReference type="SUPFAM" id="SSF52121">
    <property type="entry name" value="Lumazine synthase"/>
    <property type="match status" value="1"/>
</dbReference>
<dbReference type="CDD" id="cd09209">
    <property type="entry name" value="Lumazine_synthase-I"/>
    <property type="match status" value="1"/>
</dbReference>
<evidence type="ECO:0000256" key="5">
    <source>
        <dbReference type="ARBA" id="ARBA00022679"/>
    </source>
</evidence>
<sequence>MRVVEGKLKADGLRFAVVVSRFNSFITERLLEGALDCLLRHGCDEKDITVFKVPGSFEIPLVAKRLAKREEFDAVIALGAVIRGETPHFDYVAAEVSKGVALAALETEKPVIFGVLTTDTVEQAIDRAGAKAGNKGWEAALTAIEMVNLLKEV</sequence>
<evidence type="ECO:0000256" key="8">
    <source>
        <dbReference type="ARBA" id="ARBA00072606"/>
    </source>
</evidence>
<evidence type="ECO:0000256" key="9">
    <source>
        <dbReference type="HAMAP-Rule" id="MF_00178"/>
    </source>
</evidence>
<dbReference type="STRING" id="648996.Theam_0910"/>
<dbReference type="NCBIfam" id="NF000812">
    <property type="entry name" value="PRK00061.1-4"/>
    <property type="match status" value="1"/>
</dbReference>
<dbReference type="InterPro" id="IPR002180">
    <property type="entry name" value="LS/RS"/>
</dbReference>
<dbReference type="AlphaFoldDB" id="E8T1Y2"/>
<comment type="pathway">
    <text evidence="1 9">Cofactor biosynthesis; riboflavin biosynthesis; riboflavin from 2-hydroxy-3-oxobutyl phosphate and 5-amino-6-(D-ribitylamino)uracil: step 1/2.</text>
</comment>
<dbReference type="HOGENOM" id="CLU_089358_1_1_0"/>
<evidence type="ECO:0000256" key="4">
    <source>
        <dbReference type="ARBA" id="ARBA00022619"/>
    </source>
</evidence>
<dbReference type="UniPathway" id="UPA00275">
    <property type="reaction ID" value="UER00404"/>
</dbReference>
<dbReference type="Gene3D" id="3.40.50.960">
    <property type="entry name" value="Lumazine/riboflavin synthase"/>
    <property type="match status" value="1"/>
</dbReference>
<accession>E8T1Y2</accession>